<dbReference type="Proteomes" id="UP000254866">
    <property type="component" value="Unassembled WGS sequence"/>
</dbReference>
<evidence type="ECO:0000259" key="2">
    <source>
        <dbReference type="Pfam" id="PF22943"/>
    </source>
</evidence>
<dbReference type="OrthoDB" id="4085451at2759"/>
<dbReference type="InterPro" id="IPR054448">
    <property type="entry name" value="HTH_put_ascomycetes"/>
</dbReference>
<feature type="compositionally biased region" description="Low complexity" evidence="1">
    <location>
        <begin position="1"/>
        <end position="22"/>
    </location>
</feature>
<dbReference type="STRING" id="2656787.A0A370TTE1"/>
<evidence type="ECO:0000256" key="1">
    <source>
        <dbReference type="SAM" id="MobiDB-lite"/>
    </source>
</evidence>
<evidence type="ECO:0000313" key="3">
    <source>
        <dbReference type="EMBL" id="RDL38802.1"/>
    </source>
</evidence>
<feature type="region of interest" description="Disordered" evidence="1">
    <location>
        <begin position="1"/>
        <end position="144"/>
    </location>
</feature>
<feature type="compositionally biased region" description="Low complexity" evidence="1">
    <location>
        <begin position="106"/>
        <end position="120"/>
    </location>
</feature>
<dbReference type="RefSeq" id="XP_031871458.1">
    <property type="nucleotide sequence ID" value="XM_032011765.1"/>
</dbReference>
<accession>A0A370TTE1</accession>
<sequence length="224" mass="23385">MGSSSSKAAGAAGKAASKLSSKPTPAARKYPTRSPRTTSSSATNSPADAAAPIAPGGIGSTVHPNSKAPPPDDAAINTEAPDPDLNPAYQARLQQLGAVQPNPTLSNSSTFNSPASSTNPQQEPSSFQPSASTPSQSVFPSASSNPAVSLLTARYRLAEEAEREFEEIGKRGAKGRQFVDVFTLKQVLVMRERGMMNEQIERTLELKEGVVGRLGRRGVVGVAR</sequence>
<feature type="compositionally biased region" description="Polar residues" evidence="1">
    <location>
        <begin position="121"/>
        <end position="144"/>
    </location>
</feature>
<dbReference type="EMBL" id="NPIC01000002">
    <property type="protein sequence ID" value="RDL38802.1"/>
    <property type="molecule type" value="Genomic_DNA"/>
</dbReference>
<comment type="caution">
    <text evidence="3">The sequence shown here is derived from an EMBL/GenBank/DDBJ whole genome shotgun (WGS) entry which is preliminary data.</text>
</comment>
<organism evidence="3 4">
    <name type="scientific">Venustampulla echinocandica</name>
    <dbReference type="NCBI Taxonomy" id="2656787"/>
    <lineage>
        <taxon>Eukaryota</taxon>
        <taxon>Fungi</taxon>
        <taxon>Dikarya</taxon>
        <taxon>Ascomycota</taxon>
        <taxon>Pezizomycotina</taxon>
        <taxon>Leotiomycetes</taxon>
        <taxon>Helotiales</taxon>
        <taxon>Pleuroascaceae</taxon>
        <taxon>Venustampulla</taxon>
    </lineage>
</organism>
<dbReference type="GeneID" id="43595991"/>
<evidence type="ECO:0000313" key="4">
    <source>
        <dbReference type="Proteomes" id="UP000254866"/>
    </source>
</evidence>
<proteinExistence type="predicted"/>
<dbReference type="AlphaFoldDB" id="A0A370TTE1"/>
<protein>
    <recommendedName>
        <fullName evidence="2">Helix-turn-helix domain-containing protein</fullName>
    </recommendedName>
</protein>
<reference evidence="3 4" key="1">
    <citation type="journal article" date="2018" name="IMA Fungus">
        <title>IMA Genome-F 9: Draft genome sequence of Annulohypoxylon stygium, Aspergillus mulundensis, Berkeleyomyces basicola (syn. Thielaviopsis basicola), Ceratocystis smalleyi, two Cercospora beticola strains, Coleophoma cylindrospora, Fusarium fracticaudum, Phialophora cf. hyalina, and Morchella septimelata.</title>
        <authorList>
            <person name="Wingfield B.D."/>
            <person name="Bills G.F."/>
            <person name="Dong Y."/>
            <person name="Huang W."/>
            <person name="Nel W.J."/>
            <person name="Swalarsk-Parry B.S."/>
            <person name="Vaghefi N."/>
            <person name="Wilken P.M."/>
            <person name="An Z."/>
            <person name="de Beer Z.W."/>
            <person name="De Vos L."/>
            <person name="Chen L."/>
            <person name="Duong T.A."/>
            <person name="Gao Y."/>
            <person name="Hammerbacher A."/>
            <person name="Kikkert J.R."/>
            <person name="Li Y."/>
            <person name="Li H."/>
            <person name="Li K."/>
            <person name="Li Q."/>
            <person name="Liu X."/>
            <person name="Ma X."/>
            <person name="Naidoo K."/>
            <person name="Pethybridge S.J."/>
            <person name="Sun J."/>
            <person name="Steenkamp E.T."/>
            <person name="van der Nest M.A."/>
            <person name="van Wyk S."/>
            <person name="Wingfield M.J."/>
            <person name="Xiong C."/>
            <person name="Yue Q."/>
            <person name="Zhang X."/>
        </authorList>
    </citation>
    <scope>NUCLEOTIDE SEQUENCE [LARGE SCALE GENOMIC DNA]</scope>
    <source>
        <strain evidence="3 4">BP 5553</strain>
    </source>
</reference>
<dbReference type="Pfam" id="PF22943">
    <property type="entry name" value="HTH_68"/>
    <property type="match status" value="1"/>
</dbReference>
<name>A0A370TTE1_9HELO</name>
<gene>
    <name evidence="3" type="ORF">BP5553_03142</name>
</gene>
<keyword evidence="4" id="KW-1185">Reference proteome</keyword>
<feature type="compositionally biased region" description="Low complexity" evidence="1">
    <location>
        <begin position="32"/>
        <end position="55"/>
    </location>
</feature>
<feature type="domain" description="Helix-turn-helix" evidence="2">
    <location>
        <begin position="178"/>
        <end position="222"/>
    </location>
</feature>